<evidence type="ECO:0000313" key="4">
    <source>
        <dbReference type="Proteomes" id="UP000462055"/>
    </source>
</evidence>
<dbReference type="Proteomes" id="UP000462055">
    <property type="component" value="Unassembled WGS sequence"/>
</dbReference>
<dbReference type="Gene3D" id="1.20.120.450">
    <property type="entry name" value="dinb family like domain"/>
    <property type="match status" value="1"/>
</dbReference>
<dbReference type="InterPro" id="IPR034660">
    <property type="entry name" value="DinB/YfiT-like"/>
</dbReference>
<feature type="domain" description="Mycothiol-dependent maleylpyruvate isomerase metal-binding" evidence="2">
    <location>
        <begin position="23"/>
        <end position="121"/>
    </location>
</feature>
<accession>A0A6I4MNY6</accession>
<dbReference type="GO" id="GO:0046872">
    <property type="term" value="F:metal ion binding"/>
    <property type="evidence" value="ECO:0007669"/>
    <property type="project" value="InterPro"/>
</dbReference>
<sequence length="189" mass="20086">MSSRSRVPNGPTRPALLIPSHDVALIPDAAMKEPTPCDGWTVTDLLHHMNERHEAMARTALAPVEPAGDPRDDFARIAARCHAVLEQAGETVHLPQRGPAPTRMVLGVHTVDMLVHRWDLARALGTAPNAPSRLTDAALPLARANTAPGSPLNGPGGVYRPSLAEDPARPPIDNIAALLGRDPNWAPPA</sequence>
<feature type="region of interest" description="Disordered" evidence="1">
    <location>
        <begin position="145"/>
        <end position="189"/>
    </location>
</feature>
<dbReference type="InterPro" id="IPR017517">
    <property type="entry name" value="Maleyloyr_isom"/>
</dbReference>
<dbReference type="NCBIfam" id="TIGR03086">
    <property type="entry name" value="TIGR03086 family metal-binding protein"/>
    <property type="match status" value="1"/>
</dbReference>
<gene>
    <name evidence="3" type="ORF">F8568_035435</name>
</gene>
<name>A0A6I4MNY6_9ACTN</name>
<dbReference type="InterPro" id="IPR024344">
    <property type="entry name" value="MDMPI_metal-binding"/>
</dbReference>
<protein>
    <submittedName>
        <fullName evidence="3">TIGR03086 family protein</fullName>
    </submittedName>
</protein>
<proteinExistence type="predicted"/>
<evidence type="ECO:0000259" key="2">
    <source>
        <dbReference type="Pfam" id="PF11716"/>
    </source>
</evidence>
<evidence type="ECO:0000256" key="1">
    <source>
        <dbReference type="SAM" id="MobiDB-lite"/>
    </source>
</evidence>
<dbReference type="NCBIfam" id="TIGR03083">
    <property type="entry name" value="maleylpyruvate isomerase family mycothiol-dependent enzyme"/>
    <property type="match status" value="1"/>
</dbReference>
<keyword evidence="4" id="KW-1185">Reference proteome</keyword>
<dbReference type="AlphaFoldDB" id="A0A6I4MNY6"/>
<dbReference type="Pfam" id="PF11716">
    <property type="entry name" value="MDMPI_N"/>
    <property type="match status" value="1"/>
</dbReference>
<reference evidence="3" key="1">
    <citation type="submission" date="2019-12" db="EMBL/GenBank/DDBJ databases">
        <title>Actinomadura physcomitrii sp. nov., a novel actinomycete isolated from moss [Physcomitrium sphaericum (Ludw) Fuernr].</title>
        <authorList>
            <person name="Zhuang X."/>
        </authorList>
    </citation>
    <scope>NUCLEOTIDE SEQUENCE [LARGE SCALE GENOMIC DNA]</scope>
    <source>
        <strain evidence="3">LD22</strain>
    </source>
</reference>
<comment type="caution">
    <text evidence="3">The sequence shown here is derived from an EMBL/GenBank/DDBJ whole genome shotgun (WGS) entry which is preliminary data.</text>
</comment>
<dbReference type="InterPro" id="IPR017520">
    <property type="entry name" value="CHP03086"/>
</dbReference>
<organism evidence="3 4">
    <name type="scientific">Actinomadura physcomitrii</name>
    <dbReference type="NCBI Taxonomy" id="2650748"/>
    <lineage>
        <taxon>Bacteria</taxon>
        <taxon>Bacillati</taxon>
        <taxon>Actinomycetota</taxon>
        <taxon>Actinomycetes</taxon>
        <taxon>Streptosporangiales</taxon>
        <taxon>Thermomonosporaceae</taxon>
        <taxon>Actinomadura</taxon>
    </lineage>
</organism>
<dbReference type="SUPFAM" id="SSF109854">
    <property type="entry name" value="DinB/YfiT-like putative metalloenzymes"/>
    <property type="match status" value="1"/>
</dbReference>
<dbReference type="EMBL" id="WBMS02000039">
    <property type="protein sequence ID" value="MWA05567.1"/>
    <property type="molecule type" value="Genomic_DNA"/>
</dbReference>
<evidence type="ECO:0000313" key="3">
    <source>
        <dbReference type="EMBL" id="MWA05567.1"/>
    </source>
</evidence>